<dbReference type="Pfam" id="PF00076">
    <property type="entry name" value="RRM_1"/>
    <property type="match status" value="1"/>
</dbReference>
<dbReference type="SMART" id="SM00360">
    <property type="entry name" value="RRM"/>
    <property type="match status" value="1"/>
</dbReference>
<accession>A0A8C0S2P1</accession>
<dbReference type="AlphaFoldDB" id="A0A8C0S2P1"/>
<dbReference type="Gene3D" id="3.30.70.330">
    <property type="match status" value="1"/>
</dbReference>
<dbReference type="InterPro" id="IPR035979">
    <property type="entry name" value="RBD_domain_sf"/>
</dbReference>
<dbReference type="InterPro" id="IPR000504">
    <property type="entry name" value="RRM_dom"/>
</dbReference>
<dbReference type="InterPro" id="IPR050441">
    <property type="entry name" value="RBM"/>
</dbReference>
<reference evidence="4" key="2">
    <citation type="submission" date="2025-08" db="UniProtKB">
        <authorList>
            <consortium name="Ensembl"/>
        </authorList>
    </citation>
    <scope>IDENTIFICATION</scope>
</reference>
<dbReference type="GO" id="GO:0003723">
    <property type="term" value="F:RNA binding"/>
    <property type="evidence" value="ECO:0007669"/>
    <property type="project" value="UniProtKB-UniRule"/>
</dbReference>
<reference evidence="4" key="1">
    <citation type="submission" date="2018-10" db="EMBL/GenBank/DDBJ databases">
        <title>De novo assembly of a Great Dane genome.</title>
        <authorList>
            <person name="Kidd J.M."/>
            <person name="Pendleton A.L."/>
            <person name="Shen F."/>
            <person name="Emery S."/>
        </authorList>
    </citation>
    <scope>NUCLEOTIDE SEQUENCE [LARGE SCALE GENOMIC DNA]</scope>
    <source>
        <strain evidence="4">Great Dane</strain>
    </source>
</reference>
<dbReference type="Ensembl" id="ENSCAFT00040017248.1">
    <property type="protein sequence ID" value="ENSCAFP00040014952.1"/>
    <property type="gene ID" value="ENSCAFG00040009318.1"/>
</dbReference>
<gene>
    <name evidence="4" type="primary">LOC119866711</name>
</gene>
<evidence type="ECO:0000313" key="4">
    <source>
        <dbReference type="Ensembl" id="ENSCAFP00040014952.1"/>
    </source>
</evidence>
<sequence length="195" mass="21904">MVEADRPGKLFIGGLNTETNEKALEAVFGKYGRIVEVLLMKDRETNKSRGFAFVTFESPADAKDAARDMNGKLLCHAEEIVMEAHLEGNPCPLVEMCICPQEMMDILLKTAIQAEITQVLVIQEIMHHHQEIILTVIMVIPVHVMTTHQEAIVIEMAMVVIVTIQIIQVEVPTEIHMRVMVEDFGHYGGVLIYSH</sequence>
<organism evidence="4 5">
    <name type="scientific">Canis lupus familiaris</name>
    <name type="common">Dog</name>
    <name type="synonym">Canis familiaris</name>
    <dbReference type="NCBI Taxonomy" id="9615"/>
    <lineage>
        <taxon>Eukaryota</taxon>
        <taxon>Metazoa</taxon>
        <taxon>Chordata</taxon>
        <taxon>Craniata</taxon>
        <taxon>Vertebrata</taxon>
        <taxon>Euteleostomi</taxon>
        <taxon>Mammalia</taxon>
        <taxon>Eutheria</taxon>
        <taxon>Laurasiatheria</taxon>
        <taxon>Carnivora</taxon>
        <taxon>Caniformia</taxon>
        <taxon>Canidae</taxon>
        <taxon>Canis</taxon>
    </lineage>
</organism>
<name>A0A8C0S2P1_CANLF</name>
<dbReference type="PANTHER" id="PTHR48034">
    <property type="entry name" value="TRANSFORMER-2 SEX-DETERMINING PROTEIN-RELATED"/>
    <property type="match status" value="1"/>
</dbReference>
<protein>
    <submittedName>
        <fullName evidence="4">RNA binding motif protein X-linked</fullName>
    </submittedName>
</protein>
<dbReference type="CDD" id="cd12382">
    <property type="entry name" value="RRM_RBMX_like"/>
    <property type="match status" value="1"/>
</dbReference>
<proteinExistence type="predicted"/>
<dbReference type="InterPro" id="IPR012677">
    <property type="entry name" value="Nucleotide-bd_a/b_plait_sf"/>
</dbReference>
<feature type="domain" description="RRM" evidence="3">
    <location>
        <begin position="8"/>
        <end position="87"/>
    </location>
</feature>
<dbReference type="Proteomes" id="UP000694542">
    <property type="component" value="Chromosome X"/>
</dbReference>
<evidence type="ECO:0000256" key="2">
    <source>
        <dbReference type="PROSITE-ProRule" id="PRU00176"/>
    </source>
</evidence>
<evidence type="ECO:0000313" key="5">
    <source>
        <dbReference type="Proteomes" id="UP000694542"/>
    </source>
</evidence>
<evidence type="ECO:0000256" key="1">
    <source>
        <dbReference type="ARBA" id="ARBA00022884"/>
    </source>
</evidence>
<dbReference type="FunFam" id="3.30.70.330:FF:000119">
    <property type="entry name" value="RNA-binding motif protein, X chromosome"/>
    <property type="match status" value="1"/>
</dbReference>
<dbReference type="GO" id="GO:0043226">
    <property type="term" value="C:organelle"/>
    <property type="evidence" value="ECO:0007669"/>
    <property type="project" value="UniProtKB-ARBA"/>
</dbReference>
<keyword evidence="1 2" id="KW-0694">RNA-binding</keyword>
<dbReference type="PROSITE" id="PS50102">
    <property type="entry name" value="RRM"/>
    <property type="match status" value="1"/>
</dbReference>
<dbReference type="SUPFAM" id="SSF54928">
    <property type="entry name" value="RNA-binding domain, RBD"/>
    <property type="match status" value="1"/>
</dbReference>
<evidence type="ECO:0000259" key="3">
    <source>
        <dbReference type="PROSITE" id="PS50102"/>
    </source>
</evidence>